<dbReference type="Proteomes" id="UP000059680">
    <property type="component" value="Chromosome 6"/>
</dbReference>
<proteinExistence type="predicted"/>
<dbReference type="Gramene" id="Os06t0664200-02">
    <property type="protein sequence ID" value="Os06t0664200-02"/>
    <property type="gene ID" value="Os06g0664200"/>
</dbReference>
<name>A0A0P0WZR4_ORYSJ</name>
<accession>A0A0P0WZR4</accession>
<reference evidence="1 2" key="2">
    <citation type="journal article" date="2013" name="Plant Cell Physiol.">
        <title>Rice Annotation Project Database (RAP-DB): an integrative and interactive database for rice genomics.</title>
        <authorList>
            <person name="Sakai H."/>
            <person name="Lee S.S."/>
            <person name="Tanaka T."/>
            <person name="Numa H."/>
            <person name="Kim J."/>
            <person name="Kawahara Y."/>
            <person name="Wakimoto H."/>
            <person name="Yang C.C."/>
            <person name="Iwamoto M."/>
            <person name="Abe T."/>
            <person name="Yamada Y."/>
            <person name="Muto A."/>
            <person name="Inokuchi H."/>
            <person name="Ikemura T."/>
            <person name="Matsumoto T."/>
            <person name="Sasaki T."/>
            <person name="Itoh T."/>
        </authorList>
    </citation>
    <scope>NUCLEOTIDE SEQUENCE [LARGE SCALE GENOMIC DNA]</scope>
    <source>
        <strain evidence="2">cv. Nipponbare</strain>
    </source>
</reference>
<dbReference type="AlphaFoldDB" id="A0A0P0WZR4"/>
<gene>
    <name evidence="1" type="ordered locus">Os06g0664200</name>
    <name evidence="1" type="ORF">OSNPB_060664200</name>
</gene>
<dbReference type="EMBL" id="AP014962">
    <property type="protein sequence ID" value="BAS99019.1"/>
    <property type="molecule type" value="Genomic_DNA"/>
</dbReference>
<organism evidence="1 2">
    <name type="scientific">Oryza sativa subsp. japonica</name>
    <name type="common">Rice</name>
    <dbReference type="NCBI Taxonomy" id="39947"/>
    <lineage>
        <taxon>Eukaryota</taxon>
        <taxon>Viridiplantae</taxon>
        <taxon>Streptophyta</taxon>
        <taxon>Embryophyta</taxon>
        <taxon>Tracheophyta</taxon>
        <taxon>Spermatophyta</taxon>
        <taxon>Magnoliopsida</taxon>
        <taxon>Liliopsida</taxon>
        <taxon>Poales</taxon>
        <taxon>Poaceae</taxon>
        <taxon>BOP clade</taxon>
        <taxon>Oryzoideae</taxon>
        <taxon>Oryzeae</taxon>
        <taxon>Oryzinae</taxon>
        <taxon>Oryza</taxon>
        <taxon>Oryza sativa</taxon>
    </lineage>
</organism>
<protein>
    <submittedName>
        <fullName evidence="1">Os06g0664200 protein</fullName>
    </submittedName>
</protein>
<sequence>MRSEDNVACEKRTGGPTGELCICKTDVFTCQVFCFCLRDYAVSLCNIAEKLGCISPGTKWKGQHKFICNASFGYMDTFICNVF</sequence>
<keyword evidence="2" id="KW-1185">Reference proteome</keyword>
<reference evidence="2" key="1">
    <citation type="journal article" date="2005" name="Nature">
        <title>The map-based sequence of the rice genome.</title>
        <authorList>
            <consortium name="International rice genome sequencing project (IRGSP)"/>
            <person name="Matsumoto T."/>
            <person name="Wu J."/>
            <person name="Kanamori H."/>
            <person name="Katayose Y."/>
            <person name="Fujisawa M."/>
            <person name="Namiki N."/>
            <person name="Mizuno H."/>
            <person name="Yamamoto K."/>
            <person name="Antonio B.A."/>
            <person name="Baba T."/>
            <person name="Sakata K."/>
            <person name="Nagamura Y."/>
            <person name="Aoki H."/>
            <person name="Arikawa K."/>
            <person name="Arita K."/>
            <person name="Bito T."/>
            <person name="Chiden Y."/>
            <person name="Fujitsuka N."/>
            <person name="Fukunaka R."/>
            <person name="Hamada M."/>
            <person name="Harada C."/>
            <person name="Hayashi A."/>
            <person name="Hijishita S."/>
            <person name="Honda M."/>
            <person name="Hosokawa S."/>
            <person name="Ichikawa Y."/>
            <person name="Idonuma A."/>
            <person name="Iijima M."/>
            <person name="Ikeda M."/>
            <person name="Ikeno M."/>
            <person name="Ito K."/>
            <person name="Ito S."/>
            <person name="Ito T."/>
            <person name="Ito Y."/>
            <person name="Ito Y."/>
            <person name="Iwabuchi A."/>
            <person name="Kamiya K."/>
            <person name="Karasawa W."/>
            <person name="Kurita K."/>
            <person name="Katagiri S."/>
            <person name="Kikuta A."/>
            <person name="Kobayashi H."/>
            <person name="Kobayashi N."/>
            <person name="Machita K."/>
            <person name="Maehara T."/>
            <person name="Masukawa M."/>
            <person name="Mizubayashi T."/>
            <person name="Mukai Y."/>
            <person name="Nagasaki H."/>
            <person name="Nagata Y."/>
            <person name="Naito S."/>
            <person name="Nakashima M."/>
            <person name="Nakama Y."/>
            <person name="Nakamichi Y."/>
            <person name="Nakamura M."/>
            <person name="Meguro A."/>
            <person name="Negishi M."/>
            <person name="Ohta I."/>
            <person name="Ohta T."/>
            <person name="Okamoto M."/>
            <person name="Ono N."/>
            <person name="Saji S."/>
            <person name="Sakaguchi M."/>
            <person name="Sakai K."/>
            <person name="Shibata M."/>
            <person name="Shimokawa T."/>
            <person name="Song J."/>
            <person name="Takazaki Y."/>
            <person name="Terasawa K."/>
            <person name="Tsugane M."/>
            <person name="Tsuji K."/>
            <person name="Ueda S."/>
            <person name="Waki K."/>
            <person name="Yamagata H."/>
            <person name="Yamamoto M."/>
            <person name="Yamamoto S."/>
            <person name="Yamane H."/>
            <person name="Yoshiki S."/>
            <person name="Yoshihara R."/>
            <person name="Yukawa K."/>
            <person name="Zhong H."/>
            <person name="Yano M."/>
            <person name="Yuan Q."/>
            <person name="Ouyang S."/>
            <person name="Liu J."/>
            <person name="Jones K.M."/>
            <person name="Gansberger K."/>
            <person name="Moffat K."/>
            <person name="Hill J."/>
            <person name="Bera J."/>
            <person name="Fadrosh D."/>
            <person name="Jin S."/>
            <person name="Johri S."/>
            <person name="Kim M."/>
            <person name="Overton L."/>
            <person name="Reardon M."/>
            <person name="Tsitrin T."/>
            <person name="Vuong H."/>
            <person name="Weaver B."/>
            <person name="Ciecko A."/>
            <person name="Tallon L."/>
            <person name="Jackson J."/>
            <person name="Pai G."/>
            <person name="Aken S.V."/>
            <person name="Utterback T."/>
            <person name="Reidmuller S."/>
            <person name="Feldblyum T."/>
            <person name="Hsiao J."/>
            <person name="Zismann V."/>
            <person name="Iobst S."/>
            <person name="de Vazeille A.R."/>
            <person name="Buell C.R."/>
            <person name="Ying K."/>
            <person name="Li Y."/>
            <person name="Lu T."/>
            <person name="Huang Y."/>
            <person name="Zhao Q."/>
            <person name="Feng Q."/>
            <person name="Zhang L."/>
            <person name="Zhu J."/>
            <person name="Weng Q."/>
            <person name="Mu J."/>
            <person name="Lu Y."/>
            <person name="Fan D."/>
            <person name="Liu Y."/>
            <person name="Guan J."/>
            <person name="Zhang Y."/>
            <person name="Yu S."/>
            <person name="Liu X."/>
            <person name="Zhang Y."/>
            <person name="Hong G."/>
            <person name="Han B."/>
            <person name="Choisne N."/>
            <person name="Demange N."/>
            <person name="Orjeda G."/>
            <person name="Samain S."/>
            <person name="Cattolico L."/>
            <person name="Pelletier E."/>
            <person name="Couloux A."/>
            <person name="Segurens B."/>
            <person name="Wincker P."/>
            <person name="D'Hont A."/>
            <person name="Scarpelli C."/>
            <person name="Weissenbach J."/>
            <person name="Salanoubat M."/>
            <person name="Quetier F."/>
            <person name="Yu Y."/>
            <person name="Kim H.R."/>
            <person name="Rambo T."/>
            <person name="Currie J."/>
            <person name="Collura K."/>
            <person name="Luo M."/>
            <person name="Yang T."/>
            <person name="Ammiraju J.S.S."/>
            <person name="Engler F."/>
            <person name="Soderlund C."/>
            <person name="Wing R.A."/>
            <person name="Palmer L.E."/>
            <person name="de la Bastide M."/>
            <person name="Spiegel L."/>
            <person name="Nascimento L."/>
            <person name="Zutavern T."/>
            <person name="O'Shaughnessy A."/>
            <person name="Dike S."/>
            <person name="Dedhia N."/>
            <person name="Preston R."/>
            <person name="Balija V."/>
            <person name="McCombie W.R."/>
            <person name="Chow T."/>
            <person name="Chen H."/>
            <person name="Chung M."/>
            <person name="Chen C."/>
            <person name="Shaw J."/>
            <person name="Wu H."/>
            <person name="Hsiao K."/>
            <person name="Chao Y."/>
            <person name="Chu M."/>
            <person name="Cheng C."/>
            <person name="Hour A."/>
            <person name="Lee P."/>
            <person name="Lin S."/>
            <person name="Lin Y."/>
            <person name="Liou J."/>
            <person name="Liu S."/>
            <person name="Hsing Y."/>
            <person name="Raghuvanshi S."/>
            <person name="Mohanty A."/>
            <person name="Bharti A.K."/>
            <person name="Gaur A."/>
            <person name="Gupta V."/>
            <person name="Kumar D."/>
            <person name="Ravi V."/>
            <person name="Vij S."/>
            <person name="Kapur A."/>
            <person name="Khurana P."/>
            <person name="Khurana P."/>
            <person name="Khurana J.P."/>
            <person name="Tyagi A.K."/>
            <person name="Gaikwad K."/>
            <person name="Singh A."/>
            <person name="Dalal V."/>
            <person name="Srivastava S."/>
            <person name="Dixit A."/>
            <person name="Pal A.K."/>
            <person name="Ghazi I.A."/>
            <person name="Yadav M."/>
            <person name="Pandit A."/>
            <person name="Bhargava A."/>
            <person name="Sureshbabu K."/>
            <person name="Batra K."/>
            <person name="Sharma T.R."/>
            <person name="Mohapatra T."/>
            <person name="Singh N.K."/>
            <person name="Messing J."/>
            <person name="Nelson A.B."/>
            <person name="Fuks G."/>
            <person name="Kavchok S."/>
            <person name="Keizer G."/>
            <person name="Linton E."/>
            <person name="Llaca V."/>
            <person name="Song R."/>
            <person name="Tanyolac B."/>
            <person name="Young S."/>
            <person name="Ho-Il K."/>
            <person name="Hahn J.H."/>
            <person name="Sangsakoo G."/>
            <person name="Vanavichit A."/>
            <person name="de Mattos Luiz.A.T."/>
            <person name="Zimmer P.D."/>
            <person name="Malone G."/>
            <person name="Dellagostin O."/>
            <person name="de Oliveira A.C."/>
            <person name="Bevan M."/>
            <person name="Bancroft I."/>
            <person name="Minx P."/>
            <person name="Cordum H."/>
            <person name="Wilson R."/>
            <person name="Cheng Z."/>
            <person name="Jin W."/>
            <person name="Jiang J."/>
            <person name="Leong S.A."/>
            <person name="Iwama H."/>
            <person name="Gojobori T."/>
            <person name="Itoh T."/>
            <person name="Niimura Y."/>
            <person name="Fujii Y."/>
            <person name="Habara T."/>
            <person name="Sakai H."/>
            <person name="Sato Y."/>
            <person name="Wilson G."/>
            <person name="Kumar K."/>
            <person name="McCouch S."/>
            <person name="Juretic N."/>
            <person name="Hoen D."/>
            <person name="Wright S."/>
            <person name="Bruskiewich R."/>
            <person name="Bureau T."/>
            <person name="Miyao A."/>
            <person name="Hirochika H."/>
            <person name="Nishikawa T."/>
            <person name="Kadowaki K."/>
            <person name="Sugiura M."/>
            <person name="Burr B."/>
            <person name="Sasaki T."/>
        </authorList>
    </citation>
    <scope>NUCLEOTIDE SEQUENCE [LARGE SCALE GENOMIC DNA]</scope>
    <source>
        <strain evidence="2">cv. Nipponbare</strain>
    </source>
</reference>
<reference evidence="1 2" key="3">
    <citation type="journal article" date="2013" name="Rice">
        <title>Improvement of the Oryza sativa Nipponbare reference genome using next generation sequence and optical map data.</title>
        <authorList>
            <person name="Kawahara Y."/>
            <person name="de la Bastide M."/>
            <person name="Hamilton J.P."/>
            <person name="Kanamori H."/>
            <person name="McCombie W.R."/>
            <person name="Ouyang S."/>
            <person name="Schwartz D.C."/>
            <person name="Tanaka T."/>
            <person name="Wu J."/>
            <person name="Zhou S."/>
            <person name="Childs K.L."/>
            <person name="Davidson R.M."/>
            <person name="Lin H."/>
            <person name="Quesada-Ocampo L."/>
            <person name="Vaillancourt B."/>
            <person name="Sakai H."/>
            <person name="Lee S.S."/>
            <person name="Kim J."/>
            <person name="Numa H."/>
            <person name="Itoh T."/>
            <person name="Buell C.R."/>
            <person name="Matsumoto T."/>
        </authorList>
    </citation>
    <scope>NUCLEOTIDE SEQUENCE [LARGE SCALE GENOMIC DNA]</scope>
    <source>
        <strain evidence="2">cv. Nipponbare</strain>
    </source>
</reference>
<feature type="non-terminal residue" evidence="1">
    <location>
        <position position="83"/>
    </location>
</feature>
<evidence type="ECO:0000313" key="2">
    <source>
        <dbReference type="Proteomes" id="UP000059680"/>
    </source>
</evidence>
<evidence type="ECO:0000313" key="1">
    <source>
        <dbReference type="EMBL" id="BAS99019.1"/>
    </source>
</evidence>
<dbReference type="ExpressionAtlas" id="A0A0P0WZR4">
    <property type="expression patterns" value="baseline and differential"/>
</dbReference>